<evidence type="ECO:0000256" key="1">
    <source>
        <dbReference type="ARBA" id="ARBA00004162"/>
    </source>
</evidence>
<dbReference type="PANTHER" id="PTHR42982:SF1">
    <property type="entry name" value="SEC-INDEPENDENT PROTEIN TRANSLOCASE PROTEIN TATA"/>
    <property type="match status" value="1"/>
</dbReference>
<dbReference type="NCBIfam" id="NF002813">
    <property type="entry name" value="PRK02958.1"/>
    <property type="match status" value="1"/>
</dbReference>
<dbReference type="Pfam" id="PF02416">
    <property type="entry name" value="TatA_B_E"/>
    <property type="match status" value="1"/>
</dbReference>
<keyword evidence="4" id="KW-0997">Cell inner membrane</keyword>
<protein>
    <recommendedName>
        <fullName evidence="10">Sec-independent protein translocase protein TatA</fullName>
    </recommendedName>
</protein>
<dbReference type="HAMAP" id="MF_00236">
    <property type="entry name" value="TatA_E"/>
    <property type="match status" value="1"/>
</dbReference>
<comment type="caution">
    <text evidence="12">The sequence shown here is derived from an EMBL/GenBank/DDBJ whole genome shotgun (WGS) entry which is preliminary data.</text>
</comment>
<evidence type="ECO:0000256" key="6">
    <source>
        <dbReference type="ARBA" id="ARBA00022927"/>
    </source>
</evidence>
<evidence type="ECO:0000256" key="3">
    <source>
        <dbReference type="ARBA" id="ARBA00022475"/>
    </source>
</evidence>
<keyword evidence="5 10" id="KW-0812">Transmembrane</keyword>
<evidence type="ECO:0000313" key="12">
    <source>
        <dbReference type="EMBL" id="MDK2123141.1"/>
    </source>
</evidence>
<evidence type="ECO:0000256" key="10">
    <source>
        <dbReference type="HAMAP-Rule" id="MF_00236"/>
    </source>
</evidence>
<evidence type="ECO:0000313" key="13">
    <source>
        <dbReference type="Proteomes" id="UP001172778"/>
    </source>
</evidence>
<feature type="transmembrane region" description="Helical" evidence="10">
    <location>
        <begin position="6"/>
        <end position="22"/>
    </location>
</feature>
<dbReference type="Gene3D" id="1.20.5.3310">
    <property type="match status" value="1"/>
</dbReference>
<proteinExistence type="inferred from homology"/>
<feature type="region of interest" description="Disordered" evidence="11">
    <location>
        <begin position="46"/>
        <end position="72"/>
    </location>
</feature>
<dbReference type="NCBIfam" id="TIGR01411">
    <property type="entry name" value="tatAE"/>
    <property type="match status" value="1"/>
</dbReference>
<organism evidence="12 13">
    <name type="scientific">Parachitinimonas caeni</name>
    <dbReference type="NCBI Taxonomy" id="3031301"/>
    <lineage>
        <taxon>Bacteria</taxon>
        <taxon>Pseudomonadati</taxon>
        <taxon>Pseudomonadota</taxon>
        <taxon>Betaproteobacteria</taxon>
        <taxon>Neisseriales</taxon>
        <taxon>Chitinibacteraceae</taxon>
        <taxon>Parachitinimonas</taxon>
    </lineage>
</organism>
<keyword evidence="7 10" id="KW-1133">Transmembrane helix</keyword>
<keyword evidence="6 10" id="KW-0653">Protein transport</keyword>
<dbReference type="Proteomes" id="UP001172778">
    <property type="component" value="Unassembled WGS sequence"/>
</dbReference>
<evidence type="ECO:0000256" key="11">
    <source>
        <dbReference type="SAM" id="MobiDB-lite"/>
    </source>
</evidence>
<evidence type="ECO:0000256" key="8">
    <source>
        <dbReference type="ARBA" id="ARBA00023010"/>
    </source>
</evidence>
<keyword evidence="13" id="KW-1185">Reference proteome</keyword>
<dbReference type="InterPro" id="IPR006312">
    <property type="entry name" value="TatA/E"/>
</dbReference>
<evidence type="ECO:0000256" key="7">
    <source>
        <dbReference type="ARBA" id="ARBA00022989"/>
    </source>
</evidence>
<evidence type="ECO:0000256" key="4">
    <source>
        <dbReference type="ARBA" id="ARBA00022519"/>
    </source>
</evidence>
<evidence type="ECO:0000256" key="9">
    <source>
        <dbReference type="ARBA" id="ARBA00023136"/>
    </source>
</evidence>
<keyword evidence="9 10" id="KW-0472">Membrane</keyword>
<reference evidence="12" key="1">
    <citation type="submission" date="2023-03" db="EMBL/GenBank/DDBJ databases">
        <title>Chitinimonas shenzhenensis gen. nov., sp. nov., a novel member of family Burkholderiaceae isolated from activated sludge collected in Shen Zhen, China.</title>
        <authorList>
            <person name="Wang X."/>
        </authorList>
    </citation>
    <scope>NUCLEOTIDE SEQUENCE</scope>
    <source>
        <strain evidence="12">DQS-5</strain>
    </source>
</reference>
<keyword evidence="2 10" id="KW-0813">Transport</keyword>
<comment type="similarity">
    <text evidence="10">Belongs to the TatA/E family.</text>
</comment>
<dbReference type="PANTHER" id="PTHR42982">
    <property type="entry name" value="SEC-INDEPENDENT PROTEIN TRANSLOCASE PROTEIN TATA"/>
    <property type="match status" value="1"/>
</dbReference>
<gene>
    <name evidence="10 12" type="primary">tatA</name>
    <name evidence="12" type="ORF">PZA18_03630</name>
</gene>
<accession>A0ABT7DSU3</accession>
<comment type="subunit">
    <text evidence="10">The Tat system comprises two distinct complexes: a TatABC complex, containing multiple copies of TatA, TatB and TatC subunits, and a separate TatA complex, containing only TatA subunits. Substrates initially bind to the TatABC complex, which probably triggers association of the separate TatA complex to form the active translocon.</text>
</comment>
<keyword evidence="8 10" id="KW-0811">Translocation</keyword>
<evidence type="ECO:0000256" key="2">
    <source>
        <dbReference type="ARBA" id="ARBA00022448"/>
    </source>
</evidence>
<comment type="subcellular location">
    <subcellularLocation>
        <location evidence="1 10">Cell membrane</location>
        <topology evidence="1 10">Single-pass membrane protein</topology>
    </subcellularLocation>
</comment>
<evidence type="ECO:0000256" key="5">
    <source>
        <dbReference type="ARBA" id="ARBA00022692"/>
    </source>
</evidence>
<keyword evidence="3 10" id="KW-1003">Cell membrane</keyword>
<comment type="function">
    <text evidence="10">Part of the twin-arginine translocation (Tat) system that transports large folded proteins containing a characteristic twin-arginine motif in their signal peptide across membranes. TatA could form the protein-conducting channel of the Tat system.</text>
</comment>
<dbReference type="RefSeq" id="WP_284099430.1">
    <property type="nucleotide sequence ID" value="NZ_JARRAF010000003.1"/>
</dbReference>
<sequence>MGSFSLFHWLVVLVIVVLVFGTKKLSGLGKDLGSGIRGFKEGLKGDEEVKDSSIKNTGAEAESGSVTGKDKR</sequence>
<dbReference type="InterPro" id="IPR003369">
    <property type="entry name" value="TatA/B/E"/>
</dbReference>
<dbReference type="EMBL" id="JARRAF010000003">
    <property type="protein sequence ID" value="MDK2123141.1"/>
    <property type="molecule type" value="Genomic_DNA"/>
</dbReference>
<name>A0ABT7DSU3_9NEIS</name>